<gene>
    <name evidence="6" type="ORF">VA613_04965</name>
</gene>
<dbReference type="PIRSF" id="PIRSF003085">
    <property type="entry name" value="CMAS"/>
    <property type="match status" value="1"/>
</dbReference>
<evidence type="ECO:0000256" key="3">
    <source>
        <dbReference type="ARBA" id="ARBA00022679"/>
    </source>
</evidence>
<dbReference type="PANTHER" id="PTHR43667:SF1">
    <property type="entry name" value="CYCLOPROPANE-FATTY-ACYL-PHOSPHOLIPID SYNTHASE"/>
    <property type="match status" value="1"/>
</dbReference>
<reference evidence="6 7" key="1">
    <citation type="submission" date="2023-12" db="EMBL/GenBank/DDBJ databases">
        <title>Thiobacillus sedimentum sp. nov., a chemolithoautotrophic sulfur-oxidizing bacterium isolated from freshwater sediment.</title>
        <authorList>
            <person name="Luo J."/>
            <person name="Dai C."/>
        </authorList>
    </citation>
    <scope>NUCLEOTIDE SEQUENCE [LARGE SCALE GENOMIC DNA]</scope>
    <source>
        <strain evidence="6 7">SCUT-2</strain>
    </source>
</reference>
<dbReference type="Gene3D" id="3.40.50.150">
    <property type="entry name" value="Vaccinia Virus protein VP39"/>
    <property type="match status" value="1"/>
</dbReference>
<dbReference type="RefSeq" id="WP_324780751.1">
    <property type="nucleotide sequence ID" value="NZ_CP141769.1"/>
</dbReference>
<organism evidence="6 7">
    <name type="scientific">Thiobacillus sedimenti</name>
    <dbReference type="NCBI Taxonomy" id="3110231"/>
    <lineage>
        <taxon>Bacteria</taxon>
        <taxon>Pseudomonadati</taxon>
        <taxon>Pseudomonadota</taxon>
        <taxon>Betaproteobacteria</taxon>
        <taxon>Nitrosomonadales</taxon>
        <taxon>Thiobacillaceae</taxon>
        <taxon>Thiobacillus</taxon>
    </lineage>
</organism>
<dbReference type="InterPro" id="IPR003333">
    <property type="entry name" value="CMAS"/>
</dbReference>
<evidence type="ECO:0000256" key="1">
    <source>
        <dbReference type="ARBA" id="ARBA00010815"/>
    </source>
</evidence>
<accession>A0ABZ1CLS9</accession>
<keyword evidence="7" id="KW-1185">Reference proteome</keyword>
<evidence type="ECO:0000256" key="4">
    <source>
        <dbReference type="ARBA" id="ARBA00022691"/>
    </source>
</evidence>
<dbReference type="Pfam" id="PF02353">
    <property type="entry name" value="CMAS"/>
    <property type="match status" value="1"/>
</dbReference>
<evidence type="ECO:0000313" key="7">
    <source>
        <dbReference type="Proteomes" id="UP001334732"/>
    </source>
</evidence>
<dbReference type="Proteomes" id="UP001334732">
    <property type="component" value="Chromosome"/>
</dbReference>
<keyword evidence="5" id="KW-0443">Lipid metabolism</keyword>
<evidence type="ECO:0000256" key="5">
    <source>
        <dbReference type="ARBA" id="ARBA00023098"/>
    </source>
</evidence>
<dbReference type="CDD" id="cd02440">
    <property type="entry name" value="AdoMet_MTases"/>
    <property type="match status" value="1"/>
</dbReference>
<dbReference type="EMBL" id="CP141769">
    <property type="protein sequence ID" value="WRS40221.1"/>
    <property type="molecule type" value="Genomic_DNA"/>
</dbReference>
<dbReference type="EC" id="2.1.1.-" evidence="6"/>
<dbReference type="PANTHER" id="PTHR43667">
    <property type="entry name" value="CYCLOPROPANE-FATTY-ACYL-PHOSPHOLIPID SYNTHASE"/>
    <property type="match status" value="1"/>
</dbReference>
<dbReference type="InterPro" id="IPR050723">
    <property type="entry name" value="CFA/CMAS"/>
</dbReference>
<evidence type="ECO:0000313" key="6">
    <source>
        <dbReference type="EMBL" id="WRS40221.1"/>
    </source>
</evidence>
<evidence type="ECO:0000256" key="2">
    <source>
        <dbReference type="ARBA" id="ARBA00022603"/>
    </source>
</evidence>
<keyword evidence="3 6" id="KW-0808">Transferase</keyword>
<protein>
    <submittedName>
        <fullName evidence="6">Cyclopropane-fatty-acyl-phospholipid synthase family protein</fullName>
        <ecNumber evidence="6">2.1.1.-</ecNumber>
    </submittedName>
</protein>
<dbReference type="GO" id="GO:0008168">
    <property type="term" value="F:methyltransferase activity"/>
    <property type="evidence" value="ECO:0007669"/>
    <property type="project" value="UniProtKB-KW"/>
</dbReference>
<dbReference type="SUPFAM" id="SSF53335">
    <property type="entry name" value="S-adenosyl-L-methionine-dependent methyltransferases"/>
    <property type="match status" value="1"/>
</dbReference>
<sequence>MSAMLRTIRTLLTRDAGRAGATFRIVFADGRTCRSREGEPSFTLVFRNRRAEWRTAVFRHVGLLESYFAGDVDIEGNLQLAFRTGMDMGLDGPPAGLLRLRNAWHEVRFGNASLAQAKANARFHYGLGTDFYRQWLDLPSMMYTCGYWKEGTQTVEEAQRNKMDHVAQKIRLEAGERFVDIGCGFGGFLFHAREHYGAYGTGINTTTEQVQWLQGEIARRGLGEQIAVIEADFREIPGQYDKLVSIGVLEHAGRDQLHAVVRAHADALKPGGLGMLHFIGHAGVFDTEFYIRKHIFPGGWIPSLAQTIEAMDACGLEIVDIENLRRHYALTLDAWATRFDARWDAIHALDPQRFDERFRRTWRTYLWSCAEMFRSPCGMTHLFQIVFSKGNVDRERYPMSRAFLYR</sequence>
<proteinExistence type="inferred from homology"/>
<comment type="similarity">
    <text evidence="1">Belongs to the CFA/CMAS family.</text>
</comment>
<name>A0ABZ1CLS9_9PROT</name>
<dbReference type="InterPro" id="IPR029063">
    <property type="entry name" value="SAM-dependent_MTases_sf"/>
</dbReference>
<keyword evidence="2 6" id="KW-0489">Methyltransferase</keyword>
<dbReference type="GO" id="GO:0032259">
    <property type="term" value="P:methylation"/>
    <property type="evidence" value="ECO:0007669"/>
    <property type="project" value="UniProtKB-KW"/>
</dbReference>
<keyword evidence="4" id="KW-0949">S-adenosyl-L-methionine</keyword>